<dbReference type="EMBL" id="OX365915">
    <property type="protein sequence ID" value="CAI4057916.1"/>
    <property type="molecule type" value="Genomic_DNA"/>
</dbReference>
<dbReference type="GO" id="GO:0051382">
    <property type="term" value="P:kinetochore assembly"/>
    <property type="evidence" value="ECO:0007669"/>
    <property type="project" value="InterPro"/>
</dbReference>
<comment type="similarity">
    <text evidence="1">Belongs to the CENP-X/MHF2 family.</text>
</comment>
<dbReference type="Pfam" id="PF09415">
    <property type="entry name" value="CENP-X"/>
    <property type="match status" value="1"/>
</dbReference>
<dbReference type="GO" id="GO:0003677">
    <property type="term" value="F:DNA binding"/>
    <property type="evidence" value="ECO:0007669"/>
    <property type="project" value="UniProtKB-KW"/>
</dbReference>
<dbReference type="InterPro" id="IPR009072">
    <property type="entry name" value="Histone-fold"/>
</dbReference>
<evidence type="ECO:0000256" key="1">
    <source>
        <dbReference type="ARBA" id="ARBA00009359"/>
    </source>
</evidence>
<sequence>MILPKEAIIKILSQNNSDKNIKIDDKVIPMIQKYLEIFIEEAALRSLQSHKDSSGAHDGDGPLELSHLDLERIVGLLLMDM</sequence>
<evidence type="ECO:0000256" key="4">
    <source>
        <dbReference type="ARBA" id="ARBA00023204"/>
    </source>
</evidence>
<dbReference type="Proteomes" id="UP001162090">
    <property type="component" value="Chromosome 4"/>
</dbReference>
<reference evidence="5" key="1">
    <citation type="submission" date="2022-10" db="EMBL/GenBank/DDBJ databases">
        <authorList>
            <person name="Byrne P K."/>
        </authorList>
    </citation>
    <scope>NUCLEOTIDE SEQUENCE</scope>
    <source>
        <strain evidence="5">CBS7001</strain>
    </source>
</reference>
<protein>
    <recommendedName>
        <fullName evidence="7">MHF histone-fold complex subunit 2</fullName>
    </recommendedName>
</protein>
<accession>A0AA35JF73</accession>
<dbReference type="GO" id="GO:0006281">
    <property type="term" value="P:DNA repair"/>
    <property type="evidence" value="ECO:0007669"/>
    <property type="project" value="UniProtKB-KW"/>
</dbReference>
<dbReference type="GO" id="GO:0046982">
    <property type="term" value="F:protein heterodimerization activity"/>
    <property type="evidence" value="ECO:0007669"/>
    <property type="project" value="InterPro"/>
</dbReference>
<dbReference type="InterPro" id="IPR018552">
    <property type="entry name" value="CENP-X"/>
</dbReference>
<evidence type="ECO:0000313" key="5">
    <source>
        <dbReference type="EMBL" id="CAI4057916.1"/>
    </source>
</evidence>
<organism evidence="5 6">
    <name type="scientific">Saccharomyces uvarum</name>
    <name type="common">Yeast</name>
    <name type="synonym">Saccharomyces bayanus var. uvarum</name>
    <dbReference type="NCBI Taxonomy" id="230603"/>
    <lineage>
        <taxon>Eukaryota</taxon>
        <taxon>Fungi</taxon>
        <taxon>Dikarya</taxon>
        <taxon>Ascomycota</taxon>
        <taxon>Saccharomycotina</taxon>
        <taxon>Saccharomycetes</taxon>
        <taxon>Saccharomycetales</taxon>
        <taxon>Saccharomycetaceae</taxon>
        <taxon>Saccharomyces</taxon>
    </lineage>
</organism>
<evidence type="ECO:0000256" key="2">
    <source>
        <dbReference type="ARBA" id="ARBA00022763"/>
    </source>
</evidence>
<proteinExistence type="inferred from homology"/>
<keyword evidence="2" id="KW-0227">DNA damage</keyword>
<keyword evidence="3" id="KW-0238">DNA-binding</keyword>
<gene>
    <name evidence="5" type="primary">SUVC04G0810</name>
    <name evidence="5" type="ORF">SUVC_04G0810</name>
</gene>
<dbReference type="Gene3D" id="1.10.20.10">
    <property type="entry name" value="Histone, subunit A"/>
    <property type="match status" value="1"/>
</dbReference>
<dbReference type="AlphaFoldDB" id="A0AA35JF73"/>
<evidence type="ECO:0008006" key="7">
    <source>
        <dbReference type="Google" id="ProtNLM"/>
    </source>
</evidence>
<evidence type="ECO:0000256" key="3">
    <source>
        <dbReference type="ARBA" id="ARBA00023125"/>
    </source>
</evidence>
<evidence type="ECO:0000313" key="6">
    <source>
        <dbReference type="Proteomes" id="UP001162090"/>
    </source>
</evidence>
<dbReference type="CDD" id="cd22921">
    <property type="entry name" value="HFD_CENP-X"/>
    <property type="match status" value="1"/>
</dbReference>
<name>A0AA35JF73_SACUV</name>
<keyword evidence="4" id="KW-0234">DNA repair</keyword>